<reference evidence="1 2" key="1">
    <citation type="submission" date="2015-11" db="EMBL/GenBank/DDBJ databases">
        <title>Expanding the genomic diversity of Burkholderia species for the development of highly accurate diagnostics.</title>
        <authorList>
            <person name="Sahl J."/>
            <person name="Keim P."/>
            <person name="Wagner D."/>
        </authorList>
    </citation>
    <scope>NUCLEOTIDE SEQUENCE [LARGE SCALE GENOMIC DNA]</scope>
    <source>
        <strain evidence="1 2">MSMB1960WGS</strain>
    </source>
</reference>
<comment type="caution">
    <text evidence="1">The sequence shown here is derived from an EMBL/GenBank/DDBJ whole genome shotgun (WGS) entry which is preliminary data.</text>
</comment>
<dbReference type="STRING" id="1503054.WT74_10100"/>
<proteinExistence type="predicted"/>
<gene>
    <name evidence="1" type="ORF">WT44_17390</name>
</gene>
<name>A0A119WU16_9BURK</name>
<dbReference type="Proteomes" id="UP000068603">
    <property type="component" value="Unassembled WGS sequence"/>
</dbReference>
<accession>A0A119WU16</accession>
<evidence type="ECO:0000313" key="1">
    <source>
        <dbReference type="EMBL" id="KWA61155.1"/>
    </source>
</evidence>
<dbReference type="EMBL" id="LPHB01000049">
    <property type="protein sequence ID" value="KWA61155.1"/>
    <property type="molecule type" value="Genomic_DNA"/>
</dbReference>
<protein>
    <submittedName>
        <fullName evidence="1">Uncharacterized protein</fullName>
    </submittedName>
</protein>
<dbReference type="AlphaFoldDB" id="A0A119WU16"/>
<organism evidence="1">
    <name type="scientific">Burkholderia stagnalis</name>
    <dbReference type="NCBI Taxonomy" id="1503054"/>
    <lineage>
        <taxon>Bacteria</taxon>
        <taxon>Pseudomonadati</taxon>
        <taxon>Pseudomonadota</taxon>
        <taxon>Betaproteobacteria</taxon>
        <taxon>Burkholderiales</taxon>
        <taxon>Burkholderiaceae</taxon>
        <taxon>Burkholderia</taxon>
        <taxon>Burkholderia cepacia complex</taxon>
    </lineage>
</organism>
<dbReference type="RefSeq" id="WP_060149877.1">
    <property type="nucleotide sequence ID" value="NZ_LPGD01000080.1"/>
</dbReference>
<sequence>MRADDMLVSVRSRKLACVLDPALVLGSRVGLPFALRLSRVLEPWLTRSFWQVIDASELLLPGLAAASQRDDADARWPVADVLRAWIALRDATDAGAWPFRWIGDNLAESQLDGAADPGIVMDYETLAEALLMRLRPEDAPLHGIWPSRWDHREASVDTLALSAALDGALVLTAAMAEQEPWPVQALARIGHPARLLDPLPDERSASLFAAERTLLRDALAAAGLASLAQALPPLVALHVNVVPAMREAAWMPVPPCADEGPGTPDRIAAANPWDDVRAWWYYL</sequence>
<evidence type="ECO:0000313" key="2">
    <source>
        <dbReference type="Proteomes" id="UP000068603"/>
    </source>
</evidence>